<dbReference type="PROSITE" id="PS00217">
    <property type="entry name" value="SUGAR_TRANSPORT_2"/>
    <property type="match status" value="1"/>
</dbReference>
<feature type="transmembrane region" description="Helical" evidence="9">
    <location>
        <begin position="295"/>
        <end position="314"/>
    </location>
</feature>
<dbReference type="GO" id="GO:0005351">
    <property type="term" value="F:carbohydrate:proton symporter activity"/>
    <property type="evidence" value="ECO:0007669"/>
    <property type="project" value="TreeGrafter"/>
</dbReference>
<comment type="subcellular location">
    <subcellularLocation>
        <location evidence="1">Membrane</location>
        <topology evidence="1">Multi-pass membrane protein</topology>
    </subcellularLocation>
</comment>
<organism evidence="11 12">
    <name type="scientific">Phialophora macrospora</name>
    <dbReference type="NCBI Taxonomy" id="1851006"/>
    <lineage>
        <taxon>Eukaryota</taxon>
        <taxon>Fungi</taxon>
        <taxon>Dikarya</taxon>
        <taxon>Ascomycota</taxon>
        <taxon>Pezizomycotina</taxon>
        <taxon>Eurotiomycetes</taxon>
        <taxon>Chaetothyriomycetidae</taxon>
        <taxon>Chaetothyriales</taxon>
        <taxon>Herpotrichiellaceae</taxon>
        <taxon>Phialophora</taxon>
    </lineage>
</organism>
<feature type="transmembrane region" description="Helical" evidence="9">
    <location>
        <begin position="213"/>
        <end position="234"/>
    </location>
</feature>
<dbReference type="Pfam" id="PF00083">
    <property type="entry name" value="Sugar_tr"/>
    <property type="match status" value="1"/>
</dbReference>
<accession>A0A0D2E2M4</accession>
<dbReference type="HOGENOM" id="CLU_001265_11_5_1"/>
<keyword evidence="12" id="KW-1185">Reference proteome</keyword>
<keyword evidence="5 9" id="KW-1133">Transmembrane helix</keyword>
<dbReference type="Gene3D" id="1.20.1250.20">
    <property type="entry name" value="MFS general substrate transporter like domains"/>
    <property type="match status" value="1"/>
</dbReference>
<evidence type="ECO:0000256" key="8">
    <source>
        <dbReference type="RuleBase" id="RU003346"/>
    </source>
</evidence>
<dbReference type="GO" id="GO:0000023">
    <property type="term" value="P:maltose metabolic process"/>
    <property type="evidence" value="ECO:0007669"/>
    <property type="project" value="UniProtKB-KW"/>
</dbReference>
<keyword evidence="6 9" id="KW-0472">Membrane</keyword>
<proteinExistence type="inferred from homology"/>
<dbReference type="Proteomes" id="UP000054266">
    <property type="component" value="Unassembled WGS sequence"/>
</dbReference>
<gene>
    <name evidence="11" type="ORF">PV04_04505</name>
</gene>
<feature type="transmembrane region" description="Helical" evidence="9">
    <location>
        <begin position="463"/>
        <end position="481"/>
    </location>
</feature>
<feature type="transmembrane region" description="Helical" evidence="9">
    <location>
        <begin position="334"/>
        <end position="352"/>
    </location>
</feature>
<dbReference type="AlphaFoldDB" id="A0A0D2E2M4"/>
<dbReference type="EMBL" id="KN846958">
    <property type="protein sequence ID" value="KIW68567.1"/>
    <property type="molecule type" value="Genomic_DNA"/>
</dbReference>
<dbReference type="PANTHER" id="PTHR48022">
    <property type="entry name" value="PLASTIDIC GLUCOSE TRANSPORTER 4"/>
    <property type="match status" value="1"/>
</dbReference>
<dbReference type="InterPro" id="IPR020846">
    <property type="entry name" value="MFS_dom"/>
</dbReference>
<name>A0A0D2E2M4_9EURO</name>
<dbReference type="InterPro" id="IPR005829">
    <property type="entry name" value="Sugar_transporter_CS"/>
</dbReference>
<evidence type="ECO:0000256" key="5">
    <source>
        <dbReference type="ARBA" id="ARBA00022989"/>
    </source>
</evidence>
<sequence>MEKTALEHDNFADAEDATRQDHQMTLLQAVKLYPKAVGWSVVMSTALVMDGFDNKLMVSLFAQPAFTKKYGELSPTGKYQISAPWQSGLTNGSNVGQLIGLGLSGWMSEKLGFRKTMMLGLLIITCPIFIQFFAPSLGVLETGQVLLGIPLGLFQAVTCVYAVEVMPTCLRPYLTSYVDMCWVFGQLIASGVLRGCLHLSAPWAYRVPFAIQWFWPIPLFVGVALAPESPWWLVRKNRLEEAKASVRRLTTHQPFNFDIDKNVALMVLTTELEREADAGTSYIACFRGTNLRRTIIVMGCYVIQVLSGSTFRAYSTYFFQQAGLPTDQAFDLSIVAYALELIGVIVAWFLFPHVGRRTLFLWGLTAVGILFCIIGGLGVAQTSSSSLALSWAIGGILLLSVFVSGVTTDAVSYALVSEIPSSLLRSKSVAIARFSFSCMKIVANVVTPYQLNPSAWGWGARSGLFWGGASILGLIFSYFCVPEPKDRTIAELDILFEKGVAAWKFGKAEVQLSEVTAT</sequence>
<dbReference type="SUPFAM" id="SSF103473">
    <property type="entry name" value="MFS general substrate transporter"/>
    <property type="match status" value="1"/>
</dbReference>
<dbReference type="PROSITE" id="PS50850">
    <property type="entry name" value="MFS"/>
    <property type="match status" value="1"/>
</dbReference>
<evidence type="ECO:0000256" key="3">
    <source>
        <dbReference type="ARBA" id="ARBA00022448"/>
    </source>
</evidence>
<feature type="transmembrane region" description="Helical" evidence="9">
    <location>
        <begin position="359"/>
        <end position="379"/>
    </location>
</feature>
<dbReference type="InterPro" id="IPR036259">
    <property type="entry name" value="MFS_trans_sf"/>
</dbReference>
<dbReference type="InterPro" id="IPR005828">
    <property type="entry name" value="MFS_sugar_transport-like"/>
</dbReference>
<evidence type="ECO:0000259" key="10">
    <source>
        <dbReference type="PROSITE" id="PS50850"/>
    </source>
</evidence>
<feature type="transmembrane region" description="Helical" evidence="9">
    <location>
        <begin position="175"/>
        <end position="193"/>
    </location>
</feature>
<dbReference type="NCBIfam" id="TIGR00879">
    <property type="entry name" value="SP"/>
    <property type="match status" value="1"/>
</dbReference>
<dbReference type="GO" id="GO:0016020">
    <property type="term" value="C:membrane"/>
    <property type="evidence" value="ECO:0007669"/>
    <property type="project" value="UniProtKB-SubCell"/>
</dbReference>
<evidence type="ECO:0000256" key="4">
    <source>
        <dbReference type="ARBA" id="ARBA00022692"/>
    </source>
</evidence>
<protein>
    <recommendedName>
        <fullName evidence="10">Major facilitator superfamily (MFS) profile domain-containing protein</fullName>
    </recommendedName>
</protein>
<keyword evidence="3 8" id="KW-0813">Transport</keyword>
<reference evidence="11 12" key="1">
    <citation type="submission" date="2015-01" db="EMBL/GenBank/DDBJ databases">
        <title>The Genome Sequence of Capronia semiimmersa CBS27337.</title>
        <authorList>
            <consortium name="The Broad Institute Genomics Platform"/>
            <person name="Cuomo C."/>
            <person name="de Hoog S."/>
            <person name="Gorbushina A."/>
            <person name="Stielow B."/>
            <person name="Teixiera M."/>
            <person name="Abouelleil A."/>
            <person name="Chapman S.B."/>
            <person name="Priest M."/>
            <person name="Young S.K."/>
            <person name="Wortman J."/>
            <person name="Nusbaum C."/>
            <person name="Birren B."/>
        </authorList>
    </citation>
    <scope>NUCLEOTIDE SEQUENCE [LARGE SCALE GENOMIC DNA]</scope>
    <source>
        <strain evidence="11 12">CBS 27337</strain>
    </source>
</reference>
<keyword evidence="7" id="KW-0462">Maltose metabolism</keyword>
<dbReference type="FunFam" id="1.20.1250.20:FF:000078">
    <property type="entry name" value="MFS maltose transporter, putative"/>
    <property type="match status" value="1"/>
</dbReference>
<feature type="transmembrane region" description="Helical" evidence="9">
    <location>
        <begin position="145"/>
        <end position="163"/>
    </location>
</feature>
<evidence type="ECO:0000313" key="11">
    <source>
        <dbReference type="EMBL" id="KIW68567.1"/>
    </source>
</evidence>
<evidence type="ECO:0000256" key="7">
    <source>
        <dbReference type="ARBA" id="ARBA00026248"/>
    </source>
</evidence>
<evidence type="ECO:0000256" key="9">
    <source>
        <dbReference type="SAM" id="Phobius"/>
    </source>
</evidence>
<comment type="similarity">
    <text evidence="2 8">Belongs to the major facilitator superfamily. Sugar transporter (TC 2.A.1.1) family.</text>
</comment>
<keyword evidence="4 9" id="KW-0812">Transmembrane</keyword>
<evidence type="ECO:0000256" key="1">
    <source>
        <dbReference type="ARBA" id="ARBA00004141"/>
    </source>
</evidence>
<evidence type="ECO:0000256" key="6">
    <source>
        <dbReference type="ARBA" id="ARBA00023136"/>
    </source>
</evidence>
<evidence type="ECO:0000256" key="2">
    <source>
        <dbReference type="ARBA" id="ARBA00010992"/>
    </source>
</evidence>
<evidence type="ECO:0000313" key="12">
    <source>
        <dbReference type="Proteomes" id="UP000054266"/>
    </source>
</evidence>
<feature type="transmembrane region" description="Helical" evidence="9">
    <location>
        <begin position="116"/>
        <end position="133"/>
    </location>
</feature>
<dbReference type="InterPro" id="IPR003663">
    <property type="entry name" value="Sugar/inositol_transpt"/>
</dbReference>
<dbReference type="InterPro" id="IPR050360">
    <property type="entry name" value="MFS_Sugar_Transporters"/>
</dbReference>
<feature type="domain" description="Major facilitator superfamily (MFS) profile" evidence="10">
    <location>
        <begin position="39"/>
        <end position="485"/>
    </location>
</feature>
<feature type="transmembrane region" description="Helical" evidence="9">
    <location>
        <begin position="428"/>
        <end position="451"/>
    </location>
</feature>
<feature type="transmembrane region" description="Helical" evidence="9">
    <location>
        <begin position="391"/>
        <end position="416"/>
    </location>
</feature>
<dbReference type="PANTHER" id="PTHR48022:SF5">
    <property type="entry name" value="ALPHA-GLUCOSIDES PERMEASE MPH2-RELATED"/>
    <property type="match status" value="1"/>
</dbReference>